<dbReference type="InterPro" id="IPR041147">
    <property type="entry name" value="GH38_C"/>
</dbReference>
<evidence type="ECO:0000313" key="4">
    <source>
        <dbReference type="EMBL" id="NKX49141.1"/>
    </source>
</evidence>
<comment type="caution">
    <text evidence="4">The sequence shown here is derived from an EMBL/GenBank/DDBJ whole genome shotgun (WGS) entry which is preliminary data.</text>
</comment>
<keyword evidence="1" id="KW-0479">Metal-binding</keyword>
<feature type="domain" description="Glycoside hydrolase family 38 central" evidence="3">
    <location>
        <begin position="6"/>
        <end position="84"/>
    </location>
</feature>
<reference evidence="4 5" key="1">
    <citation type="submission" date="2020-04" db="EMBL/GenBank/DDBJ databases">
        <authorList>
            <person name="Liu S."/>
        </authorList>
    </citation>
    <scope>NUCLEOTIDE SEQUENCE [LARGE SCALE GENOMIC DNA]</scope>
    <source>
        <strain evidence="4 5">CGMCC 1.15091</strain>
    </source>
</reference>
<name>A0ABX1JIZ7_9MICC</name>
<dbReference type="InterPro" id="IPR015341">
    <property type="entry name" value="Glyco_hydro_38_cen"/>
</dbReference>
<evidence type="ECO:0000313" key="5">
    <source>
        <dbReference type="Proteomes" id="UP000523795"/>
    </source>
</evidence>
<dbReference type="EMBL" id="JAAZSR010000004">
    <property type="protein sequence ID" value="NKX49141.1"/>
    <property type="molecule type" value="Genomic_DNA"/>
</dbReference>
<protein>
    <submittedName>
        <fullName evidence="4">Alpha-mannosidase</fullName>
    </submittedName>
</protein>
<sequence>GELYLEFHRGTYTSQARTKQGNRCCEHLLREAELWAAAAAVRGAAPYPYEQLQAAWRTVLLQQFHDILPGSSIAWVHREAERSYRRLAAELNRGIEASLYALLGRGGGSVLANAGPYAHGGVPALGAAAAGGGSDDAGSVPGAGIAAAGDGWVLSNSRLQVRVDGHGLVASILVRATGRELIPAGRRANVLQLFRDLPNQWDAWNLDSHYAASGTELRAADAIEVVAAGPAAASVRVSRSFGASRAVQTLTLAAESQALEIETRVDWHERQKLLKLAFPLDVLADRAASEIQFGHIYRPVHANTSWDAARFETPAQRWVHVGEPGFGVAIANNTAYGHDIRRVAGAAAGEGAVDAAPFTQVRQSLLRAPRYPDPESDQGAHTFLTSVAAGADIAEAVRTGYRLNLPLRRIDGVAGQQLEPLFSVDNPAAVIESVKLAEDRGGDVVVRLYEAHGGRAAARITAGFDYARVLATDLLERTVGAGWLGQEGPRSAVVRLKPFQLATLRFRPGPE</sequence>
<organism evidence="4 5">
    <name type="scientific">Arthrobacter deserti</name>
    <dbReference type="NCBI Taxonomy" id="1742687"/>
    <lineage>
        <taxon>Bacteria</taxon>
        <taxon>Bacillati</taxon>
        <taxon>Actinomycetota</taxon>
        <taxon>Actinomycetes</taxon>
        <taxon>Micrococcales</taxon>
        <taxon>Micrococcaceae</taxon>
        <taxon>Arthrobacter</taxon>
    </lineage>
</organism>
<accession>A0ABX1JIZ7</accession>
<gene>
    <name evidence="4" type="ORF">HER39_00785</name>
</gene>
<keyword evidence="5" id="KW-1185">Reference proteome</keyword>
<dbReference type="InterPro" id="IPR028995">
    <property type="entry name" value="Glyco_hydro_57/38_cen_sf"/>
</dbReference>
<dbReference type="Gene3D" id="1.20.1270.50">
    <property type="entry name" value="Glycoside hydrolase family 38, central domain"/>
    <property type="match status" value="1"/>
</dbReference>
<dbReference type="InterPro" id="IPR011013">
    <property type="entry name" value="Gal_mutarotase_sf_dom"/>
</dbReference>
<dbReference type="SMART" id="SM00872">
    <property type="entry name" value="Alpha-mann_mid"/>
    <property type="match status" value="1"/>
</dbReference>
<dbReference type="InterPro" id="IPR037094">
    <property type="entry name" value="Glyco_hydro_38_cen_sf"/>
</dbReference>
<dbReference type="InterPro" id="IPR011682">
    <property type="entry name" value="Glyco_hydro_38_C"/>
</dbReference>
<evidence type="ECO:0000256" key="1">
    <source>
        <dbReference type="ARBA" id="ARBA00022723"/>
    </source>
</evidence>
<evidence type="ECO:0000256" key="2">
    <source>
        <dbReference type="ARBA" id="ARBA00022801"/>
    </source>
</evidence>
<keyword evidence="2" id="KW-0378">Hydrolase</keyword>
<dbReference type="SUPFAM" id="SSF74650">
    <property type="entry name" value="Galactose mutarotase-like"/>
    <property type="match status" value="1"/>
</dbReference>
<dbReference type="Pfam" id="PF07748">
    <property type="entry name" value="Glyco_hydro_38C"/>
    <property type="match status" value="1"/>
</dbReference>
<dbReference type="Proteomes" id="UP000523795">
    <property type="component" value="Unassembled WGS sequence"/>
</dbReference>
<dbReference type="PANTHER" id="PTHR46017">
    <property type="entry name" value="ALPHA-MANNOSIDASE 2C1"/>
    <property type="match status" value="1"/>
</dbReference>
<evidence type="ECO:0000259" key="3">
    <source>
        <dbReference type="SMART" id="SM00872"/>
    </source>
</evidence>
<dbReference type="Pfam" id="PF09261">
    <property type="entry name" value="Alpha-mann_mid"/>
    <property type="match status" value="1"/>
</dbReference>
<dbReference type="PANTHER" id="PTHR46017:SF1">
    <property type="entry name" value="ALPHA-MANNOSIDASE 2C1"/>
    <property type="match status" value="1"/>
</dbReference>
<dbReference type="Pfam" id="PF17677">
    <property type="entry name" value="Glyco_hydro38C2"/>
    <property type="match status" value="1"/>
</dbReference>
<feature type="non-terminal residue" evidence="4">
    <location>
        <position position="1"/>
    </location>
</feature>
<dbReference type="Gene3D" id="2.70.98.30">
    <property type="entry name" value="Golgi alpha-mannosidase II, domain 4"/>
    <property type="match status" value="1"/>
</dbReference>
<proteinExistence type="predicted"/>
<dbReference type="SUPFAM" id="SSF88688">
    <property type="entry name" value="Families 57/38 glycoside transferase middle domain"/>
    <property type="match status" value="1"/>
</dbReference>